<sequence length="835" mass="93172">MLHFFRASWILLTAFTGSYRVITWNAQAFFASNRARALGKQAFAAKLLQRFEPNPAIDEIWPGRALRLRLQGKNGALDLFVAYFHTGNVVGEADLHGVSPAWRDRCTTFPQLRMHLRHRVAQAVRPQNEAFTIIGGDFNWTVQEQDRRSKTTMHTSGRGGAAEEKHFLSCTRGFEELFQEEMTHECESAFSRIDRLYSNQHAVETIDREFRVAALEWRRDLSNHRPVFACRRTPDRSAAGLKPLSADAYQHPDFVRRVKLEMQERLADVPNISALGCLRLLKTVMRDVASGLARESTGFQAATDDEDKLGVVMRFLRAAEQRCLSAISRCLIRYPRISEFVCDPYDFDANLSSSLLRLRDHAVELARDIALTRMQAKRKKGSRLLFRLSPGRGGGLGAIVDRHGRVVTDSRGMANILRSHWTATFAATGVDENKLGDWLADDAAARAASGPPRLDWGGFRIRRKDISAAIRQAKNCSPGPDGIPYGAWRALGSLAVDTLHNALRDLASPDGQRILEQDFPDFNESLLFFLPKSSNAAAPDGTPAAARLLLPGPGGWLSAAAAEDLKAVRFPDQLVGMSAAAVAAEARVHRFEADSMGGLQVEDRIRRLEEPPLAHCSLARSAWVSQRVRNSFLHILSRAAARASMLLQRAAGVRSWISLQAGWQGQMTKLLAVGCRGEAMRHFRRKLDRWRLDVLPGRRVGRALRVLDVLARRSAPRTQAAFIRTVTNGWCTRHRFQQRGHCPFRCGAERDSIEHLACCSAVRALLSTHLHGGSFRSPQTLDDFLCLSLHASEEEVVSRGVGLYAIYRLFNALRNSGLAHNDLWGAFRPCAQFAL</sequence>
<keyword evidence="2" id="KW-1185">Reference proteome</keyword>
<gene>
    <name evidence="1" type="ORF">PCOR1329_LOCUS76101</name>
</gene>
<organism evidence="1 2">
    <name type="scientific">Prorocentrum cordatum</name>
    <dbReference type="NCBI Taxonomy" id="2364126"/>
    <lineage>
        <taxon>Eukaryota</taxon>
        <taxon>Sar</taxon>
        <taxon>Alveolata</taxon>
        <taxon>Dinophyceae</taxon>
        <taxon>Prorocentrales</taxon>
        <taxon>Prorocentraceae</taxon>
        <taxon>Prorocentrum</taxon>
    </lineage>
</organism>
<accession>A0ABN9XET1</accession>
<protein>
    <submittedName>
        <fullName evidence="1">Uncharacterized protein</fullName>
    </submittedName>
</protein>
<dbReference type="Proteomes" id="UP001189429">
    <property type="component" value="Unassembled WGS sequence"/>
</dbReference>
<dbReference type="InterPro" id="IPR036691">
    <property type="entry name" value="Endo/exonu/phosph_ase_sf"/>
</dbReference>
<evidence type="ECO:0000313" key="2">
    <source>
        <dbReference type="Proteomes" id="UP001189429"/>
    </source>
</evidence>
<reference evidence="1" key="1">
    <citation type="submission" date="2023-10" db="EMBL/GenBank/DDBJ databases">
        <authorList>
            <person name="Chen Y."/>
            <person name="Shah S."/>
            <person name="Dougan E. K."/>
            <person name="Thang M."/>
            <person name="Chan C."/>
        </authorList>
    </citation>
    <scope>NUCLEOTIDE SEQUENCE [LARGE SCALE GENOMIC DNA]</scope>
</reference>
<dbReference type="SUPFAM" id="SSF56219">
    <property type="entry name" value="DNase I-like"/>
    <property type="match status" value="1"/>
</dbReference>
<dbReference type="EMBL" id="CAUYUJ010020434">
    <property type="protein sequence ID" value="CAK0898145.1"/>
    <property type="molecule type" value="Genomic_DNA"/>
</dbReference>
<evidence type="ECO:0000313" key="1">
    <source>
        <dbReference type="EMBL" id="CAK0898145.1"/>
    </source>
</evidence>
<comment type="caution">
    <text evidence="1">The sequence shown here is derived from an EMBL/GenBank/DDBJ whole genome shotgun (WGS) entry which is preliminary data.</text>
</comment>
<dbReference type="Gene3D" id="3.60.10.10">
    <property type="entry name" value="Endonuclease/exonuclease/phosphatase"/>
    <property type="match status" value="1"/>
</dbReference>
<proteinExistence type="predicted"/>
<name>A0ABN9XET1_9DINO</name>